<reference evidence="1" key="1">
    <citation type="submission" date="2021-06" db="EMBL/GenBank/DDBJ databases">
        <authorList>
            <person name="Hodson N. C."/>
            <person name="Mongue J. A."/>
            <person name="Jaron S. K."/>
        </authorList>
    </citation>
    <scope>NUCLEOTIDE SEQUENCE</scope>
</reference>
<dbReference type="EMBL" id="CAJVCH010350047">
    <property type="protein sequence ID" value="CAG7815663.1"/>
    <property type="molecule type" value="Genomic_DNA"/>
</dbReference>
<protein>
    <recommendedName>
        <fullName evidence="3">O-acyltransferase WSD1 C-terminal domain-containing protein</fullName>
    </recommendedName>
</protein>
<evidence type="ECO:0000313" key="1">
    <source>
        <dbReference type="EMBL" id="CAG7815663.1"/>
    </source>
</evidence>
<comment type="caution">
    <text evidence="1">The sequence shown here is derived from an EMBL/GenBank/DDBJ whole genome shotgun (WGS) entry which is preliminary data.</text>
</comment>
<keyword evidence="2" id="KW-1185">Reference proteome</keyword>
<evidence type="ECO:0008006" key="3">
    <source>
        <dbReference type="Google" id="ProtNLM"/>
    </source>
</evidence>
<dbReference type="Proteomes" id="UP000708208">
    <property type="component" value="Unassembled WGS sequence"/>
</dbReference>
<name>A0A8J2KF85_9HEXA</name>
<evidence type="ECO:0000313" key="2">
    <source>
        <dbReference type="Proteomes" id="UP000708208"/>
    </source>
</evidence>
<accession>A0A8J2KF85</accession>
<gene>
    <name evidence="1" type="ORF">AFUS01_LOCUS26329</name>
</gene>
<sequence length="128" mass="14251">MEKTLKDLSNSAATIGTLGLWRLYAYSPIIMRRYFCSAMISFRASYSSSNFPAITSQHFFDGLELAQFVAFVDLAMYKTGITIMTAGANNKQVFCVSTDKSIFGSEEIANNFGSLILEELQDLAREMV</sequence>
<organism evidence="1 2">
    <name type="scientific">Allacma fusca</name>
    <dbReference type="NCBI Taxonomy" id="39272"/>
    <lineage>
        <taxon>Eukaryota</taxon>
        <taxon>Metazoa</taxon>
        <taxon>Ecdysozoa</taxon>
        <taxon>Arthropoda</taxon>
        <taxon>Hexapoda</taxon>
        <taxon>Collembola</taxon>
        <taxon>Symphypleona</taxon>
        <taxon>Sminthuridae</taxon>
        <taxon>Allacma</taxon>
    </lineage>
</organism>
<proteinExistence type="predicted"/>
<dbReference type="AlphaFoldDB" id="A0A8J2KF85"/>